<reference evidence="3" key="1">
    <citation type="submission" date="2023-01" db="EMBL/GenBank/DDBJ databases">
        <title>Xenophilus mangrovi sp. nov., isolated from soil of Mangrove nature reserve.</title>
        <authorList>
            <person name="Xu S."/>
            <person name="Liu Z."/>
            <person name="Xu Y."/>
        </authorList>
    </citation>
    <scope>NUCLEOTIDE SEQUENCE</scope>
    <source>
        <strain evidence="3">YW8</strain>
    </source>
</reference>
<evidence type="ECO:0000256" key="2">
    <source>
        <dbReference type="SAM" id="SignalP"/>
    </source>
</evidence>
<dbReference type="SUPFAM" id="SSF53850">
    <property type="entry name" value="Periplasmic binding protein-like II"/>
    <property type="match status" value="1"/>
</dbReference>
<evidence type="ECO:0000313" key="4">
    <source>
        <dbReference type="Proteomes" id="UP001212602"/>
    </source>
</evidence>
<accession>A0AAE3N5Q0</accession>
<sequence length="326" mass="35091">MKPNRRSFCGSAAAAMALPFVVGQSWAQSASPWPNKALRFISPYPPGGLSDQIARFIADGVSRELGQPVIVDNKPGAGATLGTELAARATPDGYTFLVAPTAAVAVAPWIRKLKFTADDFVPVAKLASSYGLITTFKDAPWAHYGDFIKAAKAAPGKYTFASNGVGSIVHLTGVLLHKQAGIDVVHVPYKGSMESMNDLVGGRVDVMYDPVTMPRVKDGVLKGLASTTRARNPELADVPTLKELGFDLDTRSWFALFAPKGTPAEIVARMSDAAHRTMTAPAARQQLLLSALYPDFEAHEAFGRRVRDDSMFFKELIQKEKIQVDG</sequence>
<dbReference type="PANTHER" id="PTHR42928">
    <property type="entry name" value="TRICARBOXYLATE-BINDING PROTEIN"/>
    <property type="match status" value="1"/>
</dbReference>
<keyword evidence="4" id="KW-1185">Reference proteome</keyword>
<dbReference type="InterPro" id="IPR005064">
    <property type="entry name" value="BUG"/>
</dbReference>
<comment type="caution">
    <text evidence="3">The sequence shown here is derived from an EMBL/GenBank/DDBJ whole genome shotgun (WGS) entry which is preliminary data.</text>
</comment>
<dbReference type="Gene3D" id="3.40.190.150">
    <property type="entry name" value="Bordetella uptake gene, domain 1"/>
    <property type="match status" value="1"/>
</dbReference>
<dbReference type="CDD" id="cd07012">
    <property type="entry name" value="PBP2_Bug_TTT"/>
    <property type="match status" value="1"/>
</dbReference>
<dbReference type="RefSeq" id="WP_271427286.1">
    <property type="nucleotide sequence ID" value="NZ_JAQIPB010000002.1"/>
</dbReference>
<dbReference type="Pfam" id="PF03401">
    <property type="entry name" value="TctC"/>
    <property type="match status" value="1"/>
</dbReference>
<dbReference type="EMBL" id="JAQIPB010000002">
    <property type="protein sequence ID" value="MDA7416050.1"/>
    <property type="molecule type" value="Genomic_DNA"/>
</dbReference>
<proteinExistence type="inferred from homology"/>
<dbReference type="PIRSF" id="PIRSF017082">
    <property type="entry name" value="YflP"/>
    <property type="match status" value="1"/>
</dbReference>
<feature type="chain" id="PRO_5042129774" evidence="2">
    <location>
        <begin position="28"/>
        <end position="326"/>
    </location>
</feature>
<feature type="signal peptide" evidence="2">
    <location>
        <begin position="1"/>
        <end position="27"/>
    </location>
</feature>
<keyword evidence="2" id="KW-0732">Signal</keyword>
<dbReference type="InterPro" id="IPR042100">
    <property type="entry name" value="Bug_dom1"/>
</dbReference>
<gene>
    <name evidence="3" type="ORF">PGB34_06690</name>
</gene>
<evidence type="ECO:0000256" key="1">
    <source>
        <dbReference type="ARBA" id="ARBA00006987"/>
    </source>
</evidence>
<dbReference type="Gene3D" id="3.40.190.10">
    <property type="entry name" value="Periplasmic binding protein-like II"/>
    <property type="match status" value="1"/>
</dbReference>
<organism evidence="3 4">
    <name type="scientific">Xenophilus arseniciresistens</name>
    <dbReference type="NCBI Taxonomy" id="1283306"/>
    <lineage>
        <taxon>Bacteria</taxon>
        <taxon>Pseudomonadati</taxon>
        <taxon>Pseudomonadota</taxon>
        <taxon>Betaproteobacteria</taxon>
        <taxon>Burkholderiales</taxon>
        <taxon>Comamonadaceae</taxon>
        <taxon>Xenophilus</taxon>
    </lineage>
</organism>
<dbReference type="Proteomes" id="UP001212602">
    <property type="component" value="Unassembled WGS sequence"/>
</dbReference>
<dbReference type="AlphaFoldDB" id="A0AAE3N5Q0"/>
<protein>
    <submittedName>
        <fullName evidence="3">Tripartite tricarboxylate transporter substrate binding protein</fullName>
    </submittedName>
</protein>
<dbReference type="PANTHER" id="PTHR42928:SF5">
    <property type="entry name" value="BLR1237 PROTEIN"/>
    <property type="match status" value="1"/>
</dbReference>
<name>A0AAE3N5Q0_9BURK</name>
<comment type="similarity">
    <text evidence="1">Belongs to the UPF0065 (bug) family.</text>
</comment>
<evidence type="ECO:0000313" key="3">
    <source>
        <dbReference type="EMBL" id="MDA7416050.1"/>
    </source>
</evidence>